<evidence type="ECO:0000313" key="2">
    <source>
        <dbReference type="EMBL" id="OAD06831.1"/>
    </source>
</evidence>
<dbReference type="OrthoDB" id="2286861at2759"/>
<feature type="compositionally biased region" description="Low complexity" evidence="1">
    <location>
        <begin position="48"/>
        <end position="63"/>
    </location>
</feature>
<protein>
    <submittedName>
        <fullName evidence="2">Uncharacterized protein</fullName>
    </submittedName>
</protein>
<feature type="region of interest" description="Disordered" evidence="1">
    <location>
        <begin position="123"/>
        <end position="205"/>
    </location>
</feature>
<name>A0A168NW92_MUCCL</name>
<evidence type="ECO:0000256" key="1">
    <source>
        <dbReference type="SAM" id="MobiDB-lite"/>
    </source>
</evidence>
<organism evidence="2 3">
    <name type="scientific">Mucor lusitanicus CBS 277.49</name>
    <dbReference type="NCBI Taxonomy" id="747725"/>
    <lineage>
        <taxon>Eukaryota</taxon>
        <taxon>Fungi</taxon>
        <taxon>Fungi incertae sedis</taxon>
        <taxon>Mucoromycota</taxon>
        <taxon>Mucoromycotina</taxon>
        <taxon>Mucoromycetes</taxon>
        <taxon>Mucorales</taxon>
        <taxon>Mucorineae</taxon>
        <taxon>Mucoraceae</taxon>
        <taxon>Mucor</taxon>
    </lineage>
</organism>
<proteinExistence type="predicted"/>
<dbReference type="EMBL" id="AMYB01000002">
    <property type="protein sequence ID" value="OAD06831.1"/>
    <property type="molecule type" value="Genomic_DNA"/>
</dbReference>
<gene>
    <name evidence="2" type="ORF">MUCCIDRAFT_183151</name>
</gene>
<evidence type="ECO:0000313" key="3">
    <source>
        <dbReference type="Proteomes" id="UP000077051"/>
    </source>
</evidence>
<keyword evidence="3" id="KW-1185">Reference proteome</keyword>
<dbReference type="AlphaFoldDB" id="A0A168NW92"/>
<feature type="region of interest" description="Disordered" evidence="1">
    <location>
        <begin position="29"/>
        <end position="63"/>
    </location>
</feature>
<accession>A0A168NW92</accession>
<comment type="caution">
    <text evidence="2">The sequence shown here is derived from an EMBL/GenBank/DDBJ whole genome shotgun (WGS) entry which is preliminary data.</text>
</comment>
<dbReference type="Proteomes" id="UP000077051">
    <property type="component" value="Unassembled WGS sequence"/>
</dbReference>
<reference evidence="2 3" key="1">
    <citation type="submission" date="2015-06" db="EMBL/GenBank/DDBJ databases">
        <title>Expansion of signal transduction pathways in fungi by whole-genome duplication.</title>
        <authorList>
            <consortium name="DOE Joint Genome Institute"/>
            <person name="Corrochano L.M."/>
            <person name="Kuo A."/>
            <person name="Marcet-Houben M."/>
            <person name="Polaino S."/>
            <person name="Salamov A."/>
            <person name="Villalobos J.M."/>
            <person name="Alvarez M.I."/>
            <person name="Avalos J."/>
            <person name="Benito E.P."/>
            <person name="Benoit I."/>
            <person name="Burger G."/>
            <person name="Camino L.P."/>
            <person name="Canovas D."/>
            <person name="Cerda-Olmedo E."/>
            <person name="Cheng J.-F."/>
            <person name="Dominguez A."/>
            <person name="Elias M."/>
            <person name="Eslava A.P."/>
            <person name="Glaser F."/>
            <person name="Grimwood J."/>
            <person name="Gutierrez G."/>
            <person name="Heitman J."/>
            <person name="Henrissat B."/>
            <person name="Iturriaga E.A."/>
            <person name="Lang B.F."/>
            <person name="Lavin J.L."/>
            <person name="Lee S."/>
            <person name="Li W."/>
            <person name="Lindquist E."/>
            <person name="Lopez-Garcia S."/>
            <person name="Luque E.M."/>
            <person name="Marcos A.T."/>
            <person name="Martin J."/>
            <person name="Mccluskey K."/>
            <person name="Medina H.R."/>
            <person name="Miralles-Duran A."/>
            <person name="Miyazaki A."/>
            <person name="Munoz-Torres E."/>
            <person name="Oguiza J.A."/>
            <person name="Ohm R."/>
            <person name="Olmedo M."/>
            <person name="Orejas M."/>
            <person name="Ortiz-Castellanos L."/>
            <person name="Pisabarro A.G."/>
            <person name="Rodriguez-Romero J."/>
            <person name="Ruiz-Herrera J."/>
            <person name="Ruiz-Vazquez R."/>
            <person name="Sanz C."/>
            <person name="Schackwitz W."/>
            <person name="Schmutz J."/>
            <person name="Shahriari M."/>
            <person name="Shelest E."/>
            <person name="Silva-Franco F."/>
            <person name="Soanes D."/>
            <person name="Syed K."/>
            <person name="Tagua V.G."/>
            <person name="Talbot N.J."/>
            <person name="Thon M."/>
            <person name="De Vries R.P."/>
            <person name="Wiebenga A."/>
            <person name="Yadav J.S."/>
            <person name="Braun E.L."/>
            <person name="Baker S."/>
            <person name="Garre V."/>
            <person name="Horwitz B."/>
            <person name="Torres-Martinez S."/>
            <person name="Idnurm A."/>
            <person name="Herrera-Estrella A."/>
            <person name="Gabaldon T."/>
            <person name="Grigoriev I.V."/>
        </authorList>
    </citation>
    <scope>NUCLEOTIDE SEQUENCE [LARGE SCALE GENOMIC DNA]</scope>
    <source>
        <strain evidence="2 3">CBS 277.49</strain>
    </source>
</reference>
<feature type="compositionally biased region" description="Low complexity" evidence="1">
    <location>
        <begin position="125"/>
        <end position="140"/>
    </location>
</feature>
<sequence length="253" mass="28011">MISSFPSRSSISPFRKSFNLDRDEVLATEGNTKKSKRQSLRINTGVDSHQSTSSSISSPSRVRQRLSSLFRSSSPVVMTLKETFSSSNLSQDHSHPTKRQASFSTVSFASIVEQSQEQTPTLLQSLGDNNSSTTLSSSSEASDHMPASPADGAATTAANTFTHHHQHNSKSITDPSFWQPHSIKSNMMSPSYEAPPPSPPPHKEHLSSLAYQVYQILGSTLDEVDEEIEQDWEDSRNKLRQSLLLPKTCERIY</sequence>
<dbReference type="VEuPathDB" id="FungiDB:MUCCIDRAFT_183151"/>